<dbReference type="AlphaFoldDB" id="A0A2P2J8R0"/>
<sequence length="58" mass="6719">MVLAMQLSVWLHGCVRTSRENLCMHAILTQNPWKNFKNIFSLAYQSFILPHVSIDVCI</sequence>
<dbReference type="EMBL" id="GGEC01009376">
    <property type="protein sequence ID" value="MBW89859.1"/>
    <property type="molecule type" value="Transcribed_RNA"/>
</dbReference>
<name>A0A2P2J8R0_RHIMU</name>
<accession>A0A2P2J8R0</accession>
<organism evidence="1">
    <name type="scientific">Rhizophora mucronata</name>
    <name type="common">Asiatic mangrove</name>
    <dbReference type="NCBI Taxonomy" id="61149"/>
    <lineage>
        <taxon>Eukaryota</taxon>
        <taxon>Viridiplantae</taxon>
        <taxon>Streptophyta</taxon>
        <taxon>Embryophyta</taxon>
        <taxon>Tracheophyta</taxon>
        <taxon>Spermatophyta</taxon>
        <taxon>Magnoliopsida</taxon>
        <taxon>eudicotyledons</taxon>
        <taxon>Gunneridae</taxon>
        <taxon>Pentapetalae</taxon>
        <taxon>rosids</taxon>
        <taxon>fabids</taxon>
        <taxon>Malpighiales</taxon>
        <taxon>Rhizophoraceae</taxon>
        <taxon>Rhizophora</taxon>
    </lineage>
</organism>
<evidence type="ECO:0000313" key="1">
    <source>
        <dbReference type="EMBL" id="MBW89859.1"/>
    </source>
</evidence>
<protein>
    <submittedName>
        <fullName evidence="1">Uncharacterized protein</fullName>
    </submittedName>
</protein>
<proteinExistence type="predicted"/>
<reference evidence="1" key="1">
    <citation type="submission" date="2018-02" db="EMBL/GenBank/DDBJ databases">
        <title>Rhizophora mucronata_Transcriptome.</title>
        <authorList>
            <person name="Meera S.P."/>
            <person name="Sreeshan A."/>
            <person name="Augustine A."/>
        </authorList>
    </citation>
    <scope>NUCLEOTIDE SEQUENCE</scope>
    <source>
        <tissue evidence="1">Leaf</tissue>
    </source>
</reference>